<gene>
    <name evidence="2" type="ORF">D9619_012149</name>
</gene>
<dbReference type="InterPro" id="IPR036047">
    <property type="entry name" value="F-box-like_dom_sf"/>
</dbReference>
<dbReference type="EMBL" id="JAACJJ010000031">
    <property type="protein sequence ID" value="KAF5318053.1"/>
    <property type="molecule type" value="Genomic_DNA"/>
</dbReference>
<dbReference type="OrthoDB" id="2984941at2759"/>
<dbReference type="SUPFAM" id="SSF52047">
    <property type="entry name" value="RNI-like"/>
    <property type="match status" value="1"/>
</dbReference>
<comment type="caution">
    <text evidence="2">The sequence shown here is derived from an EMBL/GenBank/DDBJ whole genome shotgun (WGS) entry which is preliminary data.</text>
</comment>
<dbReference type="Gene3D" id="3.80.10.10">
    <property type="entry name" value="Ribonuclease Inhibitor"/>
    <property type="match status" value="1"/>
</dbReference>
<dbReference type="AlphaFoldDB" id="A0A8H5B8V0"/>
<proteinExistence type="predicted"/>
<feature type="coiled-coil region" evidence="1">
    <location>
        <begin position="45"/>
        <end position="72"/>
    </location>
</feature>
<dbReference type="SUPFAM" id="SSF81383">
    <property type="entry name" value="F-box domain"/>
    <property type="match status" value="1"/>
</dbReference>
<dbReference type="Gene3D" id="1.20.1280.50">
    <property type="match status" value="1"/>
</dbReference>
<reference evidence="2 3" key="1">
    <citation type="journal article" date="2020" name="ISME J.">
        <title>Uncovering the hidden diversity of litter-decomposition mechanisms in mushroom-forming fungi.</title>
        <authorList>
            <person name="Floudas D."/>
            <person name="Bentzer J."/>
            <person name="Ahren D."/>
            <person name="Johansson T."/>
            <person name="Persson P."/>
            <person name="Tunlid A."/>
        </authorList>
    </citation>
    <scope>NUCLEOTIDE SEQUENCE [LARGE SCALE GENOMIC DNA]</scope>
    <source>
        <strain evidence="2 3">CBS 101986</strain>
    </source>
</reference>
<sequence>MAICPFCHFERSDPVSRSPKLPKLPCDRSATNRSTNARCNPCASVAVIDAKIEQARQNLLDMQAERLRLLLEVNHTHDQFIERFPIEMISNIFQHCLSDLDTLSDSTNGRIASVPLRLSQVSRRWRTIAHSIPQLWTILPLYFKESQECSLKAIYDVAREWLGRSGESKSLAIILDIDGKVDIRAKHSQTVFDALKNYAGRVRHFHIKASAPILRHLCCLGGTMSSLRISHVKGQWSWVEPHCHLDSGCGTLEPQHLYIEGITWTSLNISLSCLTHLEVRQIRFLDMFTVLRDAPHLVSCNFARSTDHREPPLPLKPLVRSSLKHLYLHARMHMRLSVFLLVAFAFPSLQSLGLENAGRHSMPLTNVIDHIRRSGSQLQKLSLHGLDSDDIMPSSVLAKLIGPVTGRSLRYLDVAMSWGWDTTGDCLQLAAVVEAASAYLSELRTLRLYASEHGWLHVLQKLLSAGSAITSLNGQPLSATLWFSELPIPIDERFRDLELDAIYGEKPPLTATELRDMMSTMKHHLISVVLSHRPWSYYLPDEAKDAVNSKDITESILVTLARLLHDSRSKQLGLK</sequence>
<keyword evidence="3" id="KW-1185">Reference proteome</keyword>
<evidence type="ECO:0008006" key="4">
    <source>
        <dbReference type="Google" id="ProtNLM"/>
    </source>
</evidence>
<evidence type="ECO:0000313" key="3">
    <source>
        <dbReference type="Proteomes" id="UP000567179"/>
    </source>
</evidence>
<accession>A0A8H5B8V0</accession>
<protein>
    <recommendedName>
        <fullName evidence="4">F-box domain-containing protein</fullName>
    </recommendedName>
</protein>
<dbReference type="Proteomes" id="UP000567179">
    <property type="component" value="Unassembled WGS sequence"/>
</dbReference>
<evidence type="ECO:0000256" key="1">
    <source>
        <dbReference type="SAM" id="Coils"/>
    </source>
</evidence>
<name>A0A8H5B8V0_9AGAR</name>
<keyword evidence="1" id="KW-0175">Coiled coil</keyword>
<organism evidence="2 3">
    <name type="scientific">Psilocybe cf. subviscida</name>
    <dbReference type="NCBI Taxonomy" id="2480587"/>
    <lineage>
        <taxon>Eukaryota</taxon>
        <taxon>Fungi</taxon>
        <taxon>Dikarya</taxon>
        <taxon>Basidiomycota</taxon>
        <taxon>Agaricomycotina</taxon>
        <taxon>Agaricomycetes</taxon>
        <taxon>Agaricomycetidae</taxon>
        <taxon>Agaricales</taxon>
        <taxon>Agaricineae</taxon>
        <taxon>Strophariaceae</taxon>
        <taxon>Psilocybe</taxon>
    </lineage>
</organism>
<evidence type="ECO:0000313" key="2">
    <source>
        <dbReference type="EMBL" id="KAF5318053.1"/>
    </source>
</evidence>
<dbReference type="InterPro" id="IPR032675">
    <property type="entry name" value="LRR_dom_sf"/>
</dbReference>